<dbReference type="GO" id="GO:0004519">
    <property type="term" value="F:endonuclease activity"/>
    <property type="evidence" value="ECO:0007669"/>
    <property type="project" value="InterPro"/>
</dbReference>
<evidence type="ECO:0000313" key="3">
    <source>
        <dbReference type="Proteomes" id="UP000178912"/>
    </source>
</evidence>
<dbReference type="InterPro" id="IPR027434">
    <property type="entry name" value="Homing_endonucl"/>
</dbReference>
<dbReference type="Gene3D" id="3.10.28.10">
    <property type="entry name" value="Homing endonucleases"/>
    <property type="match status" value="2"/>
</dbReference>
<dbReference type="PANTHER" id="PTHR37520">
    <property type="entry name" value="INTRON-ENCODED DNA ENDONUCLEASE AI2A-RELATED"/>
    <property type="match status" value="1"/>
</dbReference>
<dbReference type="PANTHER" id="PTHR37520:SF1">
    <property type="entry name" value="INTRON-ENCODED DNA ENDONUCLEASE AI2A-RELATED"/>
    <property type="match status" value="1"/>
</dbReference>
<dbReference type="SUPFAM" id="SSF55608">
    <property type="entry name" value="Homing endonucleases"/>
    <property type="match status" value="2"/>
</dbReference>
<dbReference type="OrthoDB" id="5406407at2759"/>
<name>A0A1E1LU09_9HELO</name>
<dbReference type="Pfam" id="PF00961">
    <property type="entry name" value="LAGLIDADG_1"/>
    <property type="match status" value="1"/>
</dbReference>
<protein>
    <recommendedName>
        <fullName evidence="1">Homing endonuclease LAGLIDADG domain-containing protein</fullName>
    </recommendedName>
</protein>
<reference evidence="3" key="1">
    <citation type="submission" date="2016-03" db="EMBL/GenBank/DDBJ databases">
        <authorList>
            <person name="Guldener U."/>
        </authorList>
    </citation>
    <scope>NUCLEOTIDE SEQUENCE [LARGE SCALE GENOMIC DNA]</scope>
    <source>
        <strain evidence="3">04CH-RAC-A.6.1</strain>
    </source>
</reference>
<dbReference type="EMBL" id="FJUX01000326">
    <property type="protein sequence ID" value="CZT13993.1"/>
    <property type="molecule type" value="Genomic_DNA"/>
</dbReference>
<sequence>MGLSDEHALAIIKQKLGGSLKLRSGVKALRYRLHNKKGMIDLINRINGFFDADGTITYSIKNCIPQLTISVTNKLLVDVIPFKNILGGNVYFDKGQNGYYKWSIQGRNEIETFKSYIFKYPSFSNKKQRLFLIEKYFELKDLKAYSASPDSILEDKDIVLLSIKVPISKNTLKASVFLDINVVNVINRLKNNQINNVLQYEADYSRLTSMILPYYLLYPLYYISPEQHLGDNYHPDYLVGRPNPHGFNIIKLILEVKRDPMDGSSASCTQRLLKKLEERWKSAGNILTRSVINNGTSETLCDGVVINSENVKHHVPKHLKPLNNEELGYYFAGLIDGGGHFSKAPQLVIVFSYSDAFLAYYLKNRLGYGNVRKVKDKKAYLLIISNKEGMLHVINLIKGMLITMLNLLWTQAKISITTDWQAFRMQMLVFK</sequence>
<dbReference type="AlphaFoldDB" id="A0A1E1LU09"/>
<proteinExistence type="predicted"/>
<dbReference type="InterPro" id="IPR004860">
    <property type="entry name" value="LAGLIDADG_dom"/>
</dbReference>
<evidence type="ECO:0000313" key="2">
    <source>
        <dbReference type="EMBL" id="CZT13993.1"/>
    </source>
</evidence>
<evidence type="ECO:0000259" key="1">
    <source>
        <dbReference type="Pfam" id="PF00961"/>
    </source>
</evidence>
<keyword evidence="3" id="KW-1185">Reference proteome</keyword>
<feature type="domain" description="Homing endonuclease LAGLIDADG" evidence="1">
    <location>
        <begin position="47"/>
        <end position="135"/>
    </location>
</feature>
<accession>A0A1E1LU09</accession>
<dbReference type="Proteomes" id="UP000178912">
    <property type="component" value="Unassembled WGS sequence"/>
</dbReference>
<gene>
    <name evidence="2" type="ORF">RAG0_17769</name>
</gene>
<organism evidence="2 3">
    <name type="scientific">Rhynchosporium agropyri</name>
    <dbReference type="NCBI Taxonomy" id="914238"/>
    <lineage>
        <taxon>Eukaryota</taxon>
        <taxon>Fungi</taxon>
        <taxon>Dikarya</taxon>
        <taxon>Ascomycota</taxon>
        <taxon>Pezizomycotina</taxon>
        <taxon>Leotiomycetes</taxon>
        <taxon>Helotiales</taxon>
        <taxon>Ploettnerulaceae</taxon>
        <taxon>Rhynchosporium</taxon>
    </lineage>
</organism>